<dbReference type="SUPFAM" id="SSF54637">
    <property type="entry name" value="Thioesterase/thiol ester dehydrase-isomerase"/>
    <property type="match status" value="1"/>
</dbReference>
<dbReference type="Proteomes" id="UP001317488">
    <property type="component" value="Chromosome"/>
</dbReference>
<organism evidence="2 3">
    <name type="scientific">Thermus antranikianii</name>
    <dbReference type="NCBI Taxonomy" id="88190"/>
    <lineage>
        <taxon>Bacteria</taxon>
        <taxon>Thermotogati</taxon>
        <taxon>Deinococcota</taxon>
        <taxon>Deinococci</taxon>
        <taxon>Thermales</taxon>
        <taxon>Thermaceae</taxon>
        <taxon>Thermus</taxon>
    </lineage>
</organism>
<dbReference type="Pfam" id="PF03061">
    <property type="entry name" value="4HBT"/>
    <property type="match status" value="1"/>
</dbReference>
<dbReference type="InterPro" id="IPR052061">
    <property type="entry name" value="PTE-AB_protein"/>
</dbReference>
<dbReference type="RefSeq" id="WP_028493239.1">
    <property type="nucleotide sequence ID" value="NZ_CP046617.1"/>
</dbReference>
<dbReference type="EMBL" id="CP046617">
    <property type="protein sequence ID" value="WCM39886.1"/>
    <property type="molecule type" value="Genomic_DNA"/>
</dbReference>
<keyword evidence="3" id="KW-1185">Reference proteome</keyword>
<evidence type="ECO:0000313" key="2">
    <source>
        <dbReference type="EMBL" id="WCM39886.1"/>
    </source>
</evidence>
<evidence type="ECO:0000259" key="1">
    <source>
        <dbReference type="Pfam" id="PF03061"/>
    </source>
</evidence>
<accession>A0ABY7RRB3</accession>
<proteinExistence type="predicted"/>
<protein>
    <submittedName>
        <fullName evidence="2">PaaI family thioesterase</fullName>
    </submittedName>
</protein>
<dbReference type="PANTHER" id="PTHR47260:SF1">
    <property type="entry name" value="UPF0644 PROTEIN PB2B4.06"/>
    <property type="match status" value="1"/>
</dbReference>
<dbReference type="Gene3D" id="3.10.129.10">
    <property type="entry name" value="Hotdog Thioesterase"/>
    <property type="match status" value="1"/>
</dbReference>
<dbReference type="InterPro" id="IPR029069">
    <property type="entry name" value="HotDog_dom_sf"/>
</dbReference>
<sequence length="163" mass="17574">MKAIQLYYPPQWAHCYGCGYLNPMGLHLKTYWKADEGQSETRFTPSPHHTAIPGFVYGGLLASLVDCHSTATAAAAKAHAEGLDLETHPLRFVTASLKVDYLKPTPLGPELVLVGRAKEVKGRKVVVETELYANGEVTVRGEAVLVQITGDFGQGGTPPTKGQ</sequence>
<evidence type="ECO:0000313" key="3">
    <source>
        <dbReference type="Proteomes" id="UP001317488"/>
    </source>
</evidence>
<dbReference type="InterPro" id="IPR006683">
    <property type="entry name" value="Thioestr_dom"/>
</dbReference>
<dbReference type="CDD" id="cd03443">
    <property type="entry name" value="PaaI_thioesterase"/>
    <property type="match status" value="1"/>
</dbReference>
<feature type="domain" description="Thioesterase" evidence="1">
    <location>
        <begin position="54"/>
        <end position="137"/>
    </location>
</feature>
<name>A0ABY7RRB3_9DEIN</name>
<gene>
    <name evidence="2" type="ORF">GO600_07135</name>
</gene>
<reference evidence="2 3" key="1">
    <citation type="submission" date="2019-12" db="EMBL/GenBank/DDBJ databases">
        <authorList>
            <person name="An T."/>
        </authorList>
    </citation>
    <scope>NUCLEOTIDE SEQUENCE [LARGE SCALE GENOMIC DNA]</scope>
    <source>
        <strain evidence="2 3">JCM 19900</strain>
    </source>
</reference>
<dbReference type="PANTHER" id="PTHR47260">
    <property type="entry name" value="UPF0644 PROTEIN PB2B4.06"/>
    <property type="match status" value="1"/>
</dbReference>